<name>A0A7X0IXL7_9HYPH</name>
<proteinExistence type="predicted"/>
<sequence length="130" mass="14610">MNNRADTPGIIDVVDAGYEGKTKFICVTRNGIVQKISMVMLSDMRPEQDHTSYDSGFLDGEDVSRLFGNSYNSANWTKLSELLMSLFSLIFTNNVSPPISRIDVDDALKTCSTRTDFLEYLTFEIAARNH</sequence>
<accession>A0A7X0IXL7</accession>
<reference evidence="1 2" key="1">
    <citation type="submission" date="2020-08" db="EMBL/GenBank/DDBJ databases">
        <title>Genomic Encyclopedia of Type Strains, Phase IV (KMG-V): Genome sequencing to study the core and pangenomes of soil and plant-associated prokaryotes.</title>
        <authorList>
            <person name="Whitman W."/>
        </authorList>
    </citation>
    <scope>NUCLEOTIDE SEQUENCE [LARGE SCALE GENOMIC DNA]</scope>
    <source>
        <strain evidence="1 2">SEMIA 4060</strain>
    </source>
</reference>
<comment type="caution">
    <text evidence="1">The sequence shown here is derived from an EMBL/GenBank/DDBJ whole genome shotgun (WGS) entry which is preliminary data.</text>
</comment>
<gene>
    <name evidence="1" type="ORF">GGD46_005127</name>
</gene>
<dbReference type="AlphaFoldDB" id="A0A7X0IXL7"/>
<evidence type="ECO:0000313" key="1">
    <source>
        <dbReference type="EMBL" id="MBB6487817.1"/>
    </source>
</evidence>
<dbReference type="Proteomes" id="UP000565576">
    <property type="component" value="Unassembled WGS sequence"/>
</dbReference>
<protein>
    <submittedName>
        <fullName evidence="1">Uncharacterized protein</fullName>
    </submittedName>
</protein>
<dbReference type="EMBL" id="JACHBG010000016">
    <property type="protein sequence ID" value="MBB6487817.1"/>
    <property type="molecule type" value="Genomic_DNA"/>
</dbReference>
<organism evidence="1 2">
    <name type="scientific">Rhizobium lusitanum</name>
    <dbReference type="NCBI Taxonomy" id="293958"/>
    <lineage>
        <taxon>Bacteria</taxon>
        <taxon>Pseudomonadati</taxon>
        <taxon>Pseudomonadota</taxon>
        <taxon>Alphaproteobacteria</taxon>
        <taxon>Hyphomicrobiales</taxon>
        <taxon>Rhizobiaceae</taxon>
        <taxon>Rhizobium/Agrobacterium group</taxon>
        <taxon>Rhizobium</taxon>
    </lineage>
</organism>
<evidence type="ECO:0000313" key="2">
    <source>
        <dbReference type="Proteomes" id="UP000565576"/>
    </source>
</evidence>